<keyword evidence="2" id="KW-0472">Membrane</keyword>
<dbReference type="RefSeq" id="WP_203924545.1">
    <property type="nucleotide sequence ID" value="NZ_BONZ01000117.1"/>
</dbReference>
<keyword evidence="2" id="KW-0812">Transmembrane</keyword>
<feature type="compositionally biased region" description="Low complexity" evidence="1">
    <location>
        <begin position="86"/>
        <end position="108"/>
    </location>
</feature>
<feature type="region of interest" description="Disordered" evidence="1">
    <location>
        <begin position="1"/>
        <end position="114"/>
    </location>
</feature>
<keyword evidence="2" id="KW-1133">Transmembrane helix</keyword>
<evidence type="ECO:0000256" key="1">
    <source>
        <dbReference type="SAM" id="MobiDB-lite"/>
    </source>
</evidence>
<organism evidence="3 4">
    <name type="scientific">Rugosimonospora africana</name>
    <dbReference type="NCBI Taxonomy" id="556532"/>
    <lineage>
        <taxon>Bacteria</taxon>
        <taxon>Bacillati</taxon>
        <taxon>Actinomycetota</taxon>
        <taxon>Actinomycetes</taxon>
        <taxon>Micromonosporales</taxon>
        <taxon>Micromonosporaceae</taxon>
        <taxon>Rugosimonospora</taxon>
    </lineage>
</organism>
<keyword evidence="4" id="KW-1185">Reference proteome</keyword>
<evidence type="ECO:0000256" key="2">
    <source>
        <dbReference type="SAM" id="Phobius"/>
    </source>
</evidence>
<feature type="compositionally biased region" description="Pro residues" evidence="1">
    <location>
        <begin position="16"/>
        <end position="33"/>
    </location>
</feature>
<evidence type="ECO:0000313" key="4">
    <source>
        <dbReference type="Proteomes" id="UP000642748"/>
    </source>
</evidence>
<dbReference type="AlphaFoldDB" id="A0A8J3VWP9"/>
<gene>
    <name evidence="3" type="ORF">Raf01_93160</name>
</gene>
<name>A0A8J3VWP9_9ACTN</name>
<evidence type="ECO:0008006" key="5">
    <source>
        <dbReference type="Google" id="ProtNLM"/>
    </source>
</evidence>
<protein>
    <recommendedName>
        <fullName evidence="5">DUF4190 domain-containing protein</fullName>
    </recommendedName>
</protein>
<comment type="caution">
    <text evidence="3">The sequence shown here is derived from an EMBL/GenBank/DDBJ whole genome shotgun (WGS) entry which is preliminary data.</text>
</comment>
<accession>A0A8J3VWP9</accession>
<proteinExistence type="predicted"/>
<feature type="transmembrane region" description="Helical" evidence="2">
    <location>
        <begin position="123"/>
        <end position="146"/>
    </location>
</feature>
<sequence length="344" mass="36563">MSHPPYSFGPSNDPGQQPPADPYQPSGYPPAYPDPTYGDPAYHDPSQQHGYPGNTGYQPTSPYSPQQQYPGGYPGQQPGYPPQQQYPPAQGYPHQQGYGASQPQYPGYPGYPPEPPKGNKTGVIVAVVAVLLVLVVGGGVAAAFAFNHDKKPVAQGTGGPSDTPSVAPSDGGSGTDTGSTHTGDLRSYLVPMPSGAQKCSDEEGTNESLSLDQASKLSSDPENRKKDLESYKFKGGAVRCWVTADNTTVDVRLYQFGETEKAKSFFDSDIEGTSTEYTANNITDVNGVPQGKSFAKPEKDSQGYVRVISIGLNGDVVLVIAIAQLPPLKVSVSETLLQQEYQKL</sequence>
<dbReference type="Proteomes" id="UP000642748">
    <property type="component" value="Unassembled WGS sequence"/>
</dbReference>
<reference evidence="3" key="1">
    <citation type="submission" date="2021-01" db="EMBL/GenBank/DDBJ databases">
        <title>Whole genome shotgun sequence of Rugosimonospora africana NBRC 104875.</title>
        <authorList>
            <person name="Komaki H."/>
            <person name="Tamura T."/>
        </authorList>
    </citation>
    <scope>NUCLEOTIDE SEQUENCE</scope>
    <source>
        <strain evidence="3">NBRC 104875</strain>
    </source>
</reference>
<feature type="compositionally biased region" description="Low complexity" evidence="1">
    <location>
        <begin position="56"/>
        <end position="78"/>
    </location>
</feature>
<feature type="region of interest" description="Disordered" evidence="1">
    <location>
        <begin position="150"/>
        <end position="224"/>
    </location>
</feature>
<feature type="compositionally biased region" description="Polar residues" evidence="1">
    <location>
        <begin position="206"/>
        <end position="218"/>
    </location>
</feature>
<dbReference type="EMBL" id="BONZ01000117">
    <property type="protein sequence ID" value="GIH21144.1"/>
    <property type="molecule type" value="Genomic_DNA"/>
</dbReference>
<evidence type="ECO:0000313" key="3">
    <source>
        <dbReference type="EMBL" id="GIH21144.1"/>
    </source>
</evidence>